<keyword evidence="3" id="KW-1185">Reference proteome</keyword>
<evidence type="ECO:0000313" key="3">
    <source>
        <dbReference type="Proteomes" id="UP000317155"/>
    </source>
</evidence>
<dbReference type="Proteomes" id="UP000317155">
    <property type="component" value="Unassembled WGS sequence"/>
</dbReference>
<organism evidence="2 3">
    <name type="scientific">Trichloromonas acetexigens</name>
    <dbReference type="NCBI Taxonomy" id="38815"/>
    <lineage>
        <taxon>Bacteria</taxon>
        <taxon>Pseudomonadati</taxon>
        <taxon>Thermodesulfobacteriota</taxon>
        <taxon>Desulfuromonadia</taxon>
        <taxon>Desulfuromonadales</taxon>
        <taxon>Trichloromonadaceae</taxon>
        <taxon>Trichloromonas</taxon>
    </lineage>
</organism>
<protein>
    <recommendedName>
        <fullName evidence="4">DUF481 domain-containing protein</fullName>
    </recommendedName>
</protein>
<comment type="caution">
    <text evidence="2">The sequence shown here is derived from an EMBL/GenBank/DDBJ whole genome shotgun (WGS) entry which is preliminary data.</text>
</comment>
<keyword evidence="1" id="KW-0732">Signal</keyword>
<dbReference type="AlphaFoldDB" id="A0A550JLD8"/>
<gene>
    <name evidence="2" type="ORF">FL622_02280</name>
</gene>
<dbReference type="OrthoDB" id="5430640at2"/>
<proteinExistence type="predicted"/>
<reference evidence="2 3" key="1">
    <citation type="submission" date="2019-07" db="EMBL/GenBank/DDBJ databases">
        <title>Insights of Desulfuromonas acetexigens electromicrobiology.</title>
        <authorList>
            <person name="Katuri K."/>
            <person name="Sapireddy V."/>
            <person name="Shaw D.R."/>
            <person name="Saikaly P."/>
        </authorList>
    </citation>
    <scope>NUCLEOTIDE SEQUENCE [LARGE SCALE GENOMIC DNA]</scope>
    <source>
        <strain evidence="2 3">2873</strain>
    </source>
</reference>
<evidence type="ECO:0000256" key="1">
    <source>
        <dbReference type="SAM" id="SignalP"/>
    </source>
</evidence>
<evidence type="ECO:0000313" key="2">
    <source>
        <dbReference type="EMBL" id="TRO84028.1"/>
    </source>
</evidence>
<evidence type="ECO:0008006" key="4">
    <source>
        <dbReference type="Google" id="ProtNLM"/>
    </source>
</evidence>
<name>A0A550JLD8_9BACT</name>
<dbReference type="EMBL" id="VJVV01000001">
    <property type="protein sequence ID" value="TRO84028.1"/>
    <property type="molecule type" value="Genomic_DNA"/>
</dbReference>
<feature type="chain" id="PRO_5022240431" description="DUF481 domain-containing protein" evidence="1">
    <location>
        <begin position="29"/>
        <end position="326"/>
    </location>
</feature>
<feature type="signal peptide" evidence="1">
    <location>
        <begin position="1"/>
        <end position="28"/>
    </location>
</feature>
<accession>A0A550JLD8</accession>
<sequence>MTRSVGFLRIIVVCITLLLLLQTGTALAEEETGVDALHRQASLGLLASAHWLDNFFADPRFESEQSKTRLKVRFSLFAEDESDVEYDVRAALRLDLPILEDRLHLLIAGDPDEEDGYRAISGAEGTSPTVVDNEEDFSLSLRYFIKRKTLRHLSLRSGLRWRDGMPAVFLEPRYRRTIPLDDWTFRFTQRLTTITDGTIRARTLFDFDRQVRDKLFFRTTAEGVWDKDDHGYAYGLGFSLYQPFSRRRTLVYGWSNGFVTHPHHRLENVTLSLRYRQRIWRDWLFYEVVPQVSFPREEDYEVTPGILLRLELVFGYYPKIPQEETH</sequence>
<dbReference type="RefSeq" id="WP_092053109.1">
    <property type="nucleotide sequence ID" value="NZ_FOJJ01000001.1"/>
</dbReference>